<proteinExistence type="predicted"/>
<organism evidence="1 2">
    <name type="scientific">Streblomastix strix</name>
    <dbReference type="NCBI Taxonomy" id="222440"/>
    <lineage>
        <taxon>Eukaryota</taxon>
        <taxon>Metamonada</taxon>
        <taxon>Preaxostyla</taxon>
        <taxon>Oxymonadida</taxon>
        <taxon>Streblomastigidae</taxon>
        <taxon>Streblomastix</taxon>
    </lineage>
</organism>
<name>A0A5J4UX84_9EUKA</name>
<feature type="non-terminal residue" evidence="1">
    <location>
        <position position="1"/>
    </location>
</feature>
<dbReference type="AlphaFoldDB" id="A0A5J4UX84"/>
<reference evidence="1 2" key="1">
    <citation type="submission" date="2019-03" db="EMBL/GenBank/DDBJ databases">
        <title>Single cell metagenomics reveals metabolic interactions within the superorganism composed of flagellate Streblomastix strix and complex community of Bacteroidetes bacteria on its surface.</title>
        <authorList>
            <person name="Treitli S.C."/>
            <person name="Kolisko M."/>
            <person name="Husnik F."/>
            <person name="Keeling P."/>
            <person name="Hampl V."/>
        </authorList>
    </citation>
    <scope>NUCLEOTIDE SEQUENCE [LARGE SCALE GENOMIC DNA]</scope>
    <source>
        <strain evidence="1">ST1C</strain>
    </source>
</reference>
<evidence type="ECO:0000313" key="1">
    <source>
        <dbReference type="EMBL" id="KAA6374770.1"/>
    </source>
</evidence>
<protein>
    <submittedName>
        <fullName evidence="1">Uncharacterized protein</fullName>
    </submittedName>
</protein>
<dbReference type="Proteomes" id="UP000324800">
    <property type="component" value="Unassembled WGS sequence"/>
</dbReference>
<gene>
    <name evidence="1" type="ORF">EZS28_029702</name>
</gene>
<accession>A0A5J4UX84</accession>
<dbReference type="EMBL" id="SNRW01011726">
    <property type="protein sequence ID" value="KAA6374770.1"/>
    <property type="molecule type" value="Genomic_DNA"/>
</dbReference>
<evidence type="ECO:0000313" key="2">
    <source>
        <dbReference type="Proteomes" id="UP000324800"/>
    </source>
</evidence>
<comment type="caution">
    <text evidence="1">The sequence shown here is derived from an EMBL/GenBank/DDBJ whole genome shotgun (WGS) entry which is preliminary data.</text>
</comment>
<sequence length="126" mass="14671">KGRSNSSGNSTNDRCQYVRQGYGRMMSITFCTAGGKGEEQDEEIYNGLKQISRFLRELYEGRNGLHSYFQPLPLLVRRTEEQMEEEGTCEEIEAQIKNKGLDGNIKRDANYAKDMILNCFIYRRRR</sequence>